<comment type="caution">
    <text evidence="1">The sequence shown here is derived from an EMBL/GenBank/DDBJ whole genome shotgun (WGS) entry which is preliminary data.</text>
</comment>
<dbReference type="EMBL" id="CM023470">
    <property type="protein sequence ID" value="KAH7979489.1"/>
    <property type="molecule type" value="Genomic_DNA"/>
</dbReference>
<reference evidence="1" key="1">
    <citation type="submission" date="2020-05" db="EMBL/GenBank/DDBJ databases">
        <title>Large-scale comparative analyses of tick genomes elucidate their genetic diversity and vector capacities.</title>
        <authorList>
            <person name="Jia N."/>
            <person name="Wang J."/>
            <person name="Shi W."/>
            <person name="Du L."/>
            <person name="Sun Y."/>
            <person name="Zhan W."/>
            <person name="Jiang J."/>
            <person name="Wang Q."/>
            <person name="Zhang B."/>
            <person name="Ji P."/>
            <person name="Sakyi L.B."/>
            <person name="Cui X."/>
            <person name="Yuan T."/>
            <person name="Jiang B."/>
            <person name="Yang W."/>
            <person name="Lam T.T.-Y."/>
            <person name="Chang Q."/>
            <person name="Ding S."/>
            <person name="Wang X."/>
            <person name="Zhu J."/>
            <person name="Ruan X."/>
            <person name="Zhao L."/>
            <person name="Wei J."/>
            <person name="Que T."/>
            <person name="Du C."/>
            <person name="Cheng J."/>
            <person name="Dai P."/>
            <person name="Han X."/>
            <person name="Huang E."/>
            <person name="Gao Y."/>
            <person name="Liu J."/>
            <person name="Shao H."/>
            <person name="Ye R."/>
            <person name="Li L."/>
            <person name="Wei W."/>
            <person name="Wang X."/>
            <person name="Wang C."/>
            <person name="Yang T."/>
            <person name="Huo Q."/>
            <person name="Li W."/>
            <person name="Guo W."/>
            <person name="Chen H."/>
            <person name="Zhou L."/>
            <person name="Ni X."/>
            <person name="Tian J."/>
            <person name="Zhou Y."/>
            <person name="Sheng Y."/>
            <person name="Liu T."/>
            <person name="Pan Y."/>
            <person name="Xia L."/>
            <person name="Li J."/>
            <person name="Zhao F."/>
            <person name="Cao W."/>
        </authorList>
    </citation>
    <scope>NUCLEOTIDE SEQUENCE</scope>
    <source>
        <strain evidence="1">Dsil-2018</strain>
    </source>
</reference>
<dbReference type="Proteomes" id="UP000821865">
    <property type="component" value="Chromosome 1"/>
</dbReference>
<protein>
    <submittedName>
        <fullName evidence="1">Uncharacterized protein</fullName>
    </submittedName>
</protein>
<accession>A0ACB8DY66</accession>
<evidence type="ECO:0000313" key="2">
    <source>
        <dbReference type="Proteomes" id="UP000821865"/>
    </source>
</evidence>
<name>A0ACB8DY66_DERSI</name>
<proteinExistence type="predicted"/>
<sequence>MIGKVRSLEGPPSSLARGAASEISGTAVQGAAVRAIEDAAWYSIDAEQLEDEFLRSHFVQCELDAETQAFLDRSTEKSNWLGTQILHAVARLFLGWFLTKTTLNGPPPPPCSPTSQQYQVRGLPRTRSSSFVTYITRTTPTEQSLDLELALLRLENNIDFFFSVSGRESPLPSGPVSFGGNLVADSGSRERRMTVRSARAAAVVVAAAVWRALNRRHLDFVRRRRATFGVPFSPLGSRTNPPVDAAVSPSRTLRCPIAR</sequence>
<organism evidence="1 2">
    <name type="scientific">Dermacentor silvarum</name>
    <name type="common">Tick</name>
    <dbReference type="NCBI Taxonomy" id="543639"/>
    <lineage>
        <taxon>Eukaryota</taxon>
        <taxon>Metazoa</taxon>
        <taxon>Ecdysozoa</taxon>
        <taxon>Arthropoda</taxon>
        <taxon>Chelicerata</taxon>
        <taxon>Arachnida</taxon>
        <taxon>Acari</taxon>
        <taxon>Parasitiformes</taxon>
        <taxon>Ixodida</taxon>
        <taxon>Ixodoidea</taxon>
        <taxon>Ixodidae</taxon>
        <taxon>Rhipicephalinae</taxon>
        <taxon>Dermacentor</taxon>
    </lineage>
</organism>
<gene>
    <name evidence="1" type="ORF">HPB49_009557</name>
</gene>
<keyword evidence="2" id="KW-1185">Reference proteome</keyword>
<evidence type="ECO:0000313" key="1">
    <source>
        <dbReference type="EMBL" id="KAH7979489.1"/>
    </source>
</evidence>